<name>I4DQG7_PAPXU</name>
<feature type="transmembrane region" description="Helical" evidence="1">
    <location>
        <begin position="15"/>
        <end position="33"/>
    </location>
</feature>
<evidence type="ECO:0000256" key="1">
    <source>
        <dbReference type="SAM" id="Phobius"/>
    </source>
</evidence>
<protein>
    <submittedName>
        <fullName evidence="2">Uncharacterized protein</fullName>
    </submittedName>
</protein>
<keyword evidence="1" id="KW-0812">Transmembrane</keyword>
<sequence>MICKHVILTSLSKTIFLMICISMDTYFILLSLLNSSKLTFNIILLLKINYVIVARL</sequence>
<keyword evidence="1" id="KW-1133">Transmembrane helix</keyword>
<keyword evidence="1" id="KW-0472">Membrane</keyword>
<accession>I4DQG7</accession>
<organism evidence="2">
    <name type="scientific">Papilio xuthus</name>
    <name type="common">Asian swallowtail butterfly</name>
    <dbReference type="NCBI Taxonomy" id="66420"/>
    <lineage>
        <taxon>Eukaryota</taxon>
        <taxon>Metazoa</taxon>
        <taxon>Ecdysozoa</taxon>
        <taxon>Arthropoda</taxon>
        <taxon>Hexapoda</taxon>
        <taxon>Insecta</taxon>
        <taxon>Pterygota</taxon>
        <taxon>Neoptera</taxon>
        <taxon>Endopterygota</taxon>
        <taxon>Lepidoptera</taxon>
        <taxon>Glossata</taxon>
        <taxon>Ditrysia</taxon>
        <taxon>Papilionoidea</taxon>
        <taxon>Papilionidae</taxon>
        <taxon>Papilioninae</taxon>
        <taxon>Papilio</taxon>
    </lineage>
</organism>
<dbReference type="EMBL" id="AK404107">
    <property type="protein sequence ID" value="BAM20157.1"/>
    <property type="molecule type" value="mRNA"/>
</dbReference>
<evidence type="ECO:0000313" key="2">
    <source>
        <dbReference type="EMBL" id="BAM20157.1"/>
    </source>
</evidence>
<proteinExistence type="evidence at transcript level"/>
<reference evidence="2" key="1">
    <citation type="journal article" date="2012" name="BMC Biol.">
        <title>Comprehensive microarray-based analysis for stage-specific larval camouflage pattern-associated genes in the swallowtail butterfly, Papilio xuthus.</title>
        <authorList>
            <person name="Futahashi R."/>
            <person name="Shirataki H."/>
            <person name="Narita T."/>
            <person name="Mita K."/>
            <person name="Fujiwara H."/>
        </authorList>
    </citation>
    <scope>NUCLEOTIDE SEQUENCE</scope>
    <source>
        <tissue evidence="2">Epidermis</tissue>
    </source>
</reference>
<dbReference type="AlphaFoldDB" id="I4DQG7"/>